<dbReference type="InterPro" id="IPR011055">
    <property type="entry name" value="Dup_hybrid_motif"/>
</dbReference>
<feature type="domain" description="PTS EIIA type-1" evidence="13">
    <location>
        <begin position="501"/>
        <end position="605"/>
    </location>
</feature>
<organism evidence="16 17">
    <name type="scientific">Dellaglioa carnosa</name>
    <dbReference type="NCBI Taxonomy" id="2995136"/>
    <lineage>
        <taxon>Bacteria</taxon>
        <taxon>Bacillati</taxon>
        <taxon>Bacillota</taxon>
        <taxon>Bacilli</taxon>
        <taxon>Lactobacillales</taxon>
        <taxon>Lactobacillaceae</taxon>
        <taxon>Dellaglioa</taxon>
    </lineage>
</organism>
<dbReference type="PROSITE" id="PS51098">
    <property type="entry name" value="PTS_EIIB_TYPE_1"/>
    <property type="match status" value="1"/>
</dbReference>
<evidence type="ECO:0000256" key="11">
    <source>
        <dbReference type="PROSITE-ProRule" id="PRU00421"/>
    </source>
</evidence>
<dbReference type="InterPro" id="IPR018113">
    <property type="entry name" value="PTrfase_EIIB_Cys"/>
</dbReference>
<dbReference type="PROSITE" id="PS51103">
    <property type="entry name" value="PTS_EIIC_TYPE_1"/>
    <property type="match status" value="1"/>
</dbReference>
<dbReference type="PROSITE" id="PS51093">
    <property type="entry name" value="PTS_EIIA_TYPE_1"/>
    <property type="match status" value="1"/>
</dbReference>
<evidence type="ECO:0000256" key="7">
    <source>
        <dbReference type="ARBA" id="ARBA00022692"/>
    </source>
</evidence>
<evidence type="ECO:0000256" key="10">
    <source>
        <dbReference type="ARBA" id="ARBA00023136"/>
    </source>
</evidence>
<dbReference type="PROSITE" id="PS00371">
    <property type="entry name" value="PTS_EIIA_TYPE_1_HIS"/>
    <property type="match status" value="1"/>
</dbReference>
<keyword evidence="2" id="KW-0813">Transport</keyword>
<dbReference type="RefSeq" id="WP_269024003.1">
    <property type="nucleotide sequence ID" value="NZ_JANXKW010000003.1"/>
</dbReference>
<dbReference type="Pfam" id="PF00367">
    <property type="entry name" value="PTS_EIIB"/>
    <property type="match status" value="1"/>
</dbReference>
<reference evidence="16" key="1">
    <citation type="submission" date="2022-09" db="EMBL/GenBank/DDBJ databases">
        <title>Diversity of Dellaglioa algida.</title>
        <authorList>
            <person name="Matthias E."/>
            <person name="Werum V."/>
        </authorList>
    </citation>
    <scope>NUCLEOTIDE SEQUENCE</scope>
    <source>
        <strain evidence="16">TMW 2.2523</strain>
    </source>
</reference>
<evidence type="ECO:0000256" key="5">
    <source>
        <dbReference type="ARBA" id="ARBA00022679"/>
    </source>
</evidence>
<keyword evidence="7 12" id="KW-0812">Transmembrane</keyword>
<keyword evidence="5 16" id="KW-0808">Transferase</keyword>
<evidence type="ECO:0000256" key="1">
    <source>
        <dbReference type="ARBA" id="ARBA00004651"/>
    </source>
</evidence>
<feature type="transmembrane region" description="Helical" evidence="12">
    <location>
        <begin position="145"/>
        <end position="166"/>
    </location>
</feature>
<comment type="caution">
    <text evidence="16">The sequence shown here is derived from an EMBL/GenBank/DDBJ whole genome shotgun (WGS) entry which is preliminary data.</text>
</comment>
<dbReference type="NCBIfam" id="TIGR01995">
    <property type="entry name" value="PTS-II-ABC-beta"/>
    <property type="match status" value="1"/>
</dbReference>
<keyword evidence="4" id="KW-0762">Sugar transport</keyword>
<dbReference type="SUPFAM" id="SSF55604">
    <property type="entry name" value="Glucose permease domain IIB"/>
    <property type="match status" value="1"/>
</dbReference>
<dbReference type="InterPro" id="IPR001127">
    <property type="entry name" value="PTS_EIIA_1_perm"/>
</dbReference>
<evidence type="ECO:0000259" key="13">
    <source>
        <dbReference type="PROSITE" id="PS51093"/>
    </source>
</evidence>
<evidence type="ECO:0000256" key="3">
    <source>
        <dbReference type="ARBA" id="ARBA00022475"/>
    </source>
</evidence>
<keyword evidence="17" id="KW-1185">Reference proteome</keyword>
<dbReference type="InterPro" id="IPR011297">
    <property type="entry name" value="PTS_IIABC_b_glu"/>
</dbReference>
<evidence type="ECO:0000256" key="8">
    <source>
        <dbReference type="ARBA" id="ARBA00022777"/>
    </source>
</evidence>
<keyword evidence="6" id="KW-0598">Phosphotransferase system</keyword>
<keyword evidence="8" id="KW-0418">Kinase</keyword>
<evidence type="ECO:0000313" key="16">
    <source>
        <dbReference type="EMBL" id="MCZ2491548.1"/>
    </source>
</evidence>
<dbReference type="Pfam" id="PF00358">
    <property type="entry name" value="PTS_EIIA_1"/>
    <property type="match status" value="1"/>
</dbReference>
<gene>
    <name evidence="16" type="ORF">N0K80_05180</name>
</gene>
<dbReference type="SUPFAM" id="SSF51261">
    <property type="entry name" value="Duplicated hybrid motif"/>
    <property type="match status" value="1"/>
</dbReference>
<keyword evidence="9 12" id="KW-1133">Transmembrane helix</keyword>
<dbReference type="GO" id="GO:0016740">
    <property type="term" value="F:transferase activity"/>
    <property type="evidence" value="ECO:0007669"/>
    <property type="project" value="UniProtKB-KW"/>
</dbReference>
<dbReference type="InterPro" id="IPR001996">
    <property type="entry name" value="PTS_IIB_1"/>
</dbReference>
<evidence type="ECO:0000259" key="15">
    <source>
        <dbReference type="PROSITE" id="PS51103"/>
    </source>
</evidence>
<feature type="active site" description="Phosphocysteine intermediate; for EIIB activity" evidence="11">
    <location>
        <position position="26"/>
    </location>
</feature>
<dbReference type="Gene3D" id="3.30.1360.60">
    <property type="entry name" value="Glucose permease domain IIB"/>
    <property type="match status" value="1"/>
</dbReference>
<dbReference type="InterPro" id="IPR050558">
    <property type="entry name" value="PTS_Sugar-Specific_Components"/>
</dbReference>
<dbReference type="InterPro" id="IPR003352">
    <property type="entry name" value="PTS_EIIC"/>
</dbReference>
<feature type="domain" description="PTS EIIC type-1" evidence="15">
    <location>
        <begin position="107"/>
        <end position="465"/>
    </location>
</feature>
<proteinExistence type="predicted"/>
<dbReference type="Gene3D" id="2.70.70.10">
    <property type="entry name" value="Glucose Permease (Domain IIA)"/>
    <property type="match status" value="1"/>
</dbReference>
<feature type="transmembrane region" description="Helical" evidence="12">
    <location>
        <begin position="384"/>
        <end position="407"/>
    </location>
</feature>
<dbReference type="Pfam" id="PF02378">
    <property type="entry name" value="PTS_EIIC"/>
    <property type="match status" value="1"/>
</dbReference>
<evidence type="ECO:0000256" key="4">
    <source>
        <dbReference type="ARBA" id="ARBA00022597"/>
    </source>
</evidence>
<feature type="domain" description="PTS EIIB type-1" evidence="14">
    <location>
        <begin position="4"/>
        <end position="86"/>
    </location>
</feature>
<comment type="subcellular location">
    <subcellularLocation>
        <location evidence="1">Cell membrane</location>
        <topology evidence="1">Multi-pass membrane protein</topology>
    </subcellularLocation>
</comment>
<evidence type="ECO:0000313" key="17">
    <source>
        <dbReference type="Proteomes" id="UP001081467"/>
    </source>
</evidence>
<accession>A0ABT4JMG0</accession>
<dbReference type="InterPro" id="IPR036878">
    <property type="entry name" value="Glu_permease_IIB"/>
</dbReference>
<protein>
    <submittedName>
        <fullName evidence="16">Beta-glucoside-specific PTS transporter subunit IIABC</fullName>
        <ecNumber evidence="16">2.7.1.-</ecNumber>
    </submittedName>
</protein>
<feature type="transmembrane region" description="Helical" evidence="12">
    <location>
        <begin position="248"/>
        <end position="267"/>
    </location>
</feature>
<feature type="transmembrane region" description="Helical" evidence="12">
    <location>
        <begin position="105"/>
        <end position="133"/>
    </location>
</feature>
<feature type="transmembrane region" description="Helical" evidence="12">
    <location>
        <begin position="357"/>
        <end position="378"/>
    </location>
</feature>
<dbReference type="PANTHER" id="PTHR30175:SF1">
    <property type="entry name" value="PTS SYSTEM ARBUTIN-, CELLOBIOSE-, AND SALICIN-SPECIFIC EIIBC COMPONENT-RELATED"/>
    <property type="match status" value="1"/>
</dbReference>
<dbReference type="EMBL" id="JANXLI010000003">
    <property type="protein sequence ID" value="MCZ2491548.1"/>
    <property type="molecule type" value="Genomic_DNA"/>
</dbReference>
<dbReference type="PROSITE" id="PS01035">
    <property type="entry name" value="PTS_EIIB_TYPE_1_CYS"/>
    <property type="match status" value="1"/>
</dbReference>
<feature type="transmembrane region" description="Helical" evidence="12">
    <location>
        <begin position="178"/>
        <end position="197"/>
    </location>
</feature>
<dbReference type="CDD" id="cd00210">
    <property type="entry name" value="PTS_IIA_glc"/>
    <property type="match status" value="1"/>
</dbReference>
<name>A0ABT4JMG0_9LACO</name>
<dbReference type="Proteomes" id="UP001081467">
    <property type="component" value="Unassembled WGS sequence"/>
</dbReference>
<evidence type="ECO:0000256" key="6">
    <source>
        <dbReference type="ARBA" id="ARBA00022683"/>
    </source>
</evidence>
<evidence type="ECO:0000256" key="12">
    <source>
        <dbReference type="SAM" id="Phobius"/>
    </source>
</evidence>
<feature type="transmembrane region" description="Helical" evidence="12">
    <location>
        <begin position="324"/>
        <end position="345"/>
    </location>
</feature>
<sequence length="630" mass="67668">MKNKDSAKKIYDEVGQEQNIHSLIHCMTRLRFELKDGSIVDDEKIKEIPGVMGVNHQSGQYQVIIGNDVGDYYDEITKLGDIVGESSDESSTETKKEKRNLFNRFASFISACMSPLIPALIGGGMVKVILILLPLLGWMSEKSQSYAILTTFGDAPFYFLPIMLAVTAAKYFKVTPMLAVTIAGVMIHPSFVAMVAAGKGVHFMGLPVTLATYSSSVIPILMVVWAMKYIEMGVDKICPASMKSILKPLLVLFITATLALVVIGPIGTYAGQYLSDIILFIQAKAGWLAMIVMSAFMPLIVMTGMHWAFAPLFLNASVASPDSLILPAMLAANIAQGAACLAVAIKAKNKNTKQIASAASISALLAGVTEPALYGITLKYKKPLYASMIAGGITGLFTGIMHLKSFTFAVPSIISMPQFMSKTDGQNIYTAVIVLVASFIISFVLTYLFGIDEGDAKVATVTTNSTANTEEINALISGSKGTKKVFSPVAGEVITLESVNDPTFAEKMLGDGVAIIPNDGKIFAPFSGEVVTVFPTKHAIGLKSDTGIELLIHFGLDTVNLKGKPFTQHIEAGQHVKQGELLMEADIKQIQDAGYDITTPVVVTNTAEFVEIVPTEEVVVAKDDTILYVI</sequence>
<feature type="transmembrane region" description="Helical" evidence="12">
    <location>
        <begin position="428"/>
        <end position="449"/>
    </location>
</feature>
<dbReference type="EC" id="2.7.1.-" evidence="16"/>
<feature type="transmembrane region" description="Helical" evidence="12">
    <location>
        <begin position="203"/>
        <end position="227"/>
    </location>
</feature>
<evidence type="ECO:0000256" key="2">
    <source>
        <dbReference type="ARBA" id="ARBA00022448"/>
    </source>
</evidence>
<dbReference type="NCBIfam" id="TIGR00830">
    <property type="entry name" value="PTBA"/>
    <property type="match status" value="1"/>
</dbReference>
<evidence type="ECO:0000256" key="9">
    <source>
        <dbReference type="ARBA" id="ARBA00022989"/>
    </source>
</evidence>
<keyword evidence="3" id="KW-1003">Cell membrane</keyword>
<feature type="transmembrane region" description="Helical" evidence="12">
    <location>
        <begin position="299"/>
        <end position="318"/>
    </location>
</feature>
<dbReference type="PANTHER" id="PTHR30175">
    <property type="entry name" value="PHOSPHOTRANSFERASE SYSTEM TRANSPORT PROTEIN"/>
    <property type="match status" value="1"/>
</dbReference>
<evidence type="ECO:0000259" key="14">
    <source>
        <dbReference type="PROSITE" id="PS51098"/>
    </source>
</evidence>
<keyword evidence="10 12" id="KW-0472">Membrane</keyword>
<dbReference type="CDD" id="cd00212">
    <property type="entry name" value="PTS_IIB_glc"/>
    <property type="match status" value="1"/>
</dbReference>
<dbReference type="InterPro" id="IPR013013">
    <property type="entry name" value="PTS_EIIC_1"/>
</dbReference>